<comment type="similarity">
    <text evidence="1">Belongs to the DOCK family.</text>
</comment>
<dbReference type="EMBL" id="JBDODL010000623">
    <property type="protein sequence ID" value="MES1920348.1"/>
    <property type="molecule type" value="Genomic_DNA"/>
</dbReference>
<dbReference type="InterPro" id="IPR026791">
    <property type="entry name" value="DOCK"/>
</dbReference>
<protein>
    <recommendedName>
        <fullName evidence="2">DOCKER domain-containing protein</fullName>
    </recommendedName>
</protein>
<dbReference type="Gene3D" id="1.20.58.740">
    <property type="match status" value="1"/>
</dbReference>
<feature type="non-terminal residue" evidence="3">
    <location>
        <position position="1"/>
    </location>
</feature>
<name>A0ABV2ALR8_9EUKA</name>
<comment type="caution">
    <text evidence="3">The sequence shown here is derived from an EMBL/GenBank/DDBJ whole genome shotgun (WGS) entry which is preliminary data.</text>
</comment>
<evidence type="ECO:0000313" key="3">
    <source>
        <dbReference type="EMBL" id="MES1920348.1"/>
    </source>
</evidence>
<gene>
    <name evidence="3" type="ORF">MHBO_002027</name>
</gene>
<sequence length="266" mass="31353">EHNEAHKHFGTYFLVTFLGKPFGDMNGEKFVYRRKGNTLLGDFCEEMKKKYESTLETNVNFVENEDKELNDNQAFLSVNHLKPISNFRDKNKFERSTYKNTFKYEVRLKNEEKMVYKVKVEHPFPTIVTRQKVLAISNETYSAVKVAHDDVQSRIDELNLVVSAKPLNISSLENLLVGTLLAQVNGGIKIYFENFYKTEKEDNLDKNELKQFEDALLQLVSVVDRSIKKYYMEINEKKLNEQKQDMYETLCEYYCKMEKLVWEKLG</sequence>
<evidence type="ECO:0000256" key="1">
    <source>
        <dbReference type="PROSITE-ProRule" id="PRU00984"/>
    </source>
</evidence>
<organism evidence="3 4">
    <name type="scientific">Bonamia ostreae</name>
    <dbReference type="NCBI Taxonomy" id="126728"/>
    <lineage>
        <taxon>Eukaryota</taxon>
        <taxon>Sar</taxon>
        <taxon>Rhizaria</taxon>
        <taxon>Endomyxa</taxon>
        <taxon>Ascetosporea</taxon>
        <taxon>Haplosporida</taxon>
        <taxon>Bonamia</taxon>
    </lineage>
</organism>
<dbReference type="PROSITE" id="PS51651">
    <property type="entry name" value="DOCKER"/>
    <property type="match status" value="1"/>
</dbReference>
<proteinExistence type="inferred from homology"/>
<dbReference type="Proteomes" id="UP001439008">
    <property type="component" value="Unassembled WGS sequence"/>
</dbReference>
<keyword evidence="4" id="KW-1185">Reference proteome</keyword>
<reference evidence="3 4" key="1">
    <citation type="journal article" date="2024" name="BMC Biol.">
        <title>Comparative genomics of Ascetosporea gives new insight into the evolutionary basis for animal parasitism in Rhizaria.</title>
        <authorList>
            <person name="Hiltunen Thoren M."/>
            <person name="Onut-Brannstrom I."/>
            <person name="Alfjorden A."/>
            <person name="Peckova H."/>
            <person name="Swords F."/>
            <person name="Hooper C."/>
            <person name="Holzer A.S."/>
            <person name="Bass D."/>
            <person name="Burki F."/>
        </authorList>
    </citation>
    <scope>NUCLEOTIDE SEQUENCE [LARGE SCALE GENOMIC DNA]</scope>
    <source>
        <strain evidence="3">20-A016</strain>
    </source>
</reference>
<dbReference type="InterPro" id="IPR043162">
    <property type="entry name" value="DOCK_C_lobe_C"/>
</dbReference>
<evidence type="ECO:0000313" key="4">
    <source>
        <dbReference type="Proteomes" id="UP001439008"/>
    </source>
</evidence>
<dbReference type="InterPro" id="IPR046773">
    <property type="entry name" value="DOCKER_Lobe_C"/>
</dbReference>
<evidence type="ECO:0000259" key="2">
    <source>
        <dbReference type="PROSITE" id="PS51651"/>
    </source>
</evidence>
<feature type="domain" description="DOCKER" evidence="2">
    <location>
        <begin position="1"/>
        <end position="266"/>
    </location>
</feature>
<dbReference type="PANTHER" id="PTHR23317">
    <property type="entry name" value="DEDICATOR OF CYTOKINESIS DOCK"/>
    <property type="match status" value="1"/>
</dbReference>
<dbReference type="InterPro" id="IPR027357">
    <property type="entry name" value="DOCKER_dom"/>
</dbReference>
<dbReference type="PANTHER" id="PTHR23317:SF76">
    <property type="entry name" value="LD20667P"/>
    <property type="match status" value="1"/>
</dbReference>
<accession>A0ABV2ALR8</accession>
<dbReference type="Pfam" id="PF20421">
    <property type="entry name" value="DHR-2_Lobe_C"/>
    <property type="match status" value="1"/>
</dbReference>